<feature type="active site" evidence="6">
    <location>
        <position position="140"/>
    </location>
</feature>
<feature type="active site" evidence="6">
    <location>
        <position position="48"/>
    </location>
</feature>
<dbReference type="InterPro" id="IPR036097">
    <property type="entry name" value="HisK_dim/P_sf"/>
</dbReference>
<dbReference type="GO" id="GO:0008983">
    <property type="term" value="F:protein-glutamate O-methyltransferase activity"/>
    <property type="evidence" value="ECO:0007669"/>
    <property type="project" value="UniProtKB-EC"/>
</dbReference>
<reference evidence="13" key="1">
    <citation type="submission" date="2017-09" db="EMBL/GenBank/DDBJ databases">
        <authorList>
            <person name="Varghese N."/>
            <person name="Submissions S."/>
        </authorList>
    </citation>
    <scope>NUCLEOTIDE SEQUENCE [LARGE SCALE GENOMIC DNA]</scope>
    <source>
        <strain evidence="13">DSM 29961</strain>
    </source>
</reference>
<dbReference type="Gene3D" id="3.40.50.150">
    <property type="entry name" value="Vaccinia Virus protein VP39"/>
    <property type="match status" value="1"/>
</dbReference>
<dbReference type="SMART" id="SM00388">
    <property type="entry name" value="HisKA"/>
    <property type="match status" value="1"/>
</dbReference>
<dbReference type="InterPro" id="IPR036804">
    <property type="entry name" value="CheR_N_sf"/>
</dbReference>
<dbReference type="Gene3D" id="3.30.565.10">
    <property type="entry name" value="Histidine kinase-like ATPase, C-terminal domain"/>
    <property type="match status" value="1"/>
</dbReference>
<dbReference type="GO" id="GO:0008984">
    <property type="term" value="F:protein-glutamate methylesterase activity"/>
    <property type="evidence" value="ECO:0007669"/>
    <property type="project" value="InterPro"/>
</dbReference>
<sequence length="1249" mass="140665">MKSAKTILSTNIFPVVGIGASAGGLDAFKKLIKAIPEESGMAYVLVQHLAPTHESLLPEILQKVTAIPVLEIADEIKVRPNHIYILPSNKMLVANDGILQLSPRPTTTEPNLPIDLFFQSLAAVHRNEAIGVILSGMGSDGTLGLKAIKENGGITMAQDRDSAAYDGMPLSAISADVVDFVLPPHEIPRKILELTQSLRQGHPTTPEMDDADIIRQILSVLRTRHGIDFTYYKQTTIRRRISRRITLSRLNTPADYLAYLQKTKPEQDALYQDLLIAVTTFFRDPKSFALLSRTIFPLLLKTKADSEPIRLWVAGCSTGQEAYSIAICMKELLGNSLQPVHIFATDLSKPAIAKARTGIYTKKEVETISAQRLQQYFVKIKGGYQVSKEVRDMCVFANQNFLNDPPFGKMDFISCRNVLIYMDAYLQKKALTTFHYALNSAGFLMLGKSETVSSVSDLFAVMEKVDKVFTRKDVPGRFIANANQRAESSLSSPNAKPVSKPSDYQKTADYILFNQYTPAGVIVNDVFDIVHFHGLTAPFLEQSPGKPSHNVLLMAKHGLAFELRSLLHKVKKEDKPVRKELIPFQTGNRLQTLSIDVIPLPNTLDACYLILFYTTGIPDTTPTVPSQKGGLTKPIVEPKDQLIHQLEQELAQARDDMRSITQDQEAINEQLQSANEELLSGNEELQSLNEELETSKEEQQSSNEELMVVNEEITRLNGQLTIARDYAEAIIANIGEPLLVLDQRLRVKTANNAFYKTFQVNETETEGVLIYDIGNREWNIPELRTLLERILPEKSTFRAFELTHTFAAIGRRVMLLNAREIIHKNSKEKLILLSIEDITQATNERDQERLAQQQLQFMADAMPEKVWTADAAGNANYFNHTWLRYSGLTFDDLKAFGWENVVHPDDQKENKKRWHQSIRTGAAFNMQHRLRDAAGAYKWHLSRSVAQLDDQGRTTMWIGTSTENHEQQLYQEELEKSVASRTVELNEANQTLAQKNEELQQMNKELESFTYVSGHDLQEPLRKIQTFAGRIMDEESQQLTDNGKRDLQRLQLAAARMQELIQDLLAFSRLNVTERTFEPTDLQKLTDEVISQFQETISEKQAIIDIGELGMVTIIVFQFRQLLQNLIGNALKFSVPGIPPCISIVGQRAYGRDLTDNRLLADTSYFHLSLTDNGIGFDPQYKERIFEVFQRLHGREAYAGTGIGLAIVKKIVENHNGLITATSELNKGARFDIYIPEPDRPVAPVSVDK</sequence>
<keyword evidence="3" id="KW-0489">Methyltransferase</keyword>
<feature type="domain" description="CheB-type methylesterase" evidence="10">
    <location>
        <begin position="12"/>
        <end position="198"/>
    </location>
</feature>
<evidence type="ECO:0000256" key="4">
    <source>
        <dbReference type="ARBA" id="ARBA00022679"/>
    </source>
</evidence>
<dbReference type="InterPro" id="IPR005467">
    <property type="entry name" value="His_kinase_dom"/>
</dbReference>
<keyword evidence="7" id="KW-0175">Coiled coil</keyword>
<evidence type="ECO:0000256" key="3">
    <source>
        <dbReference type="ARBA" id="ARBA00022603"/>
    </source>
</evidence>
<feature type="domain" description="CheR-type methyltransferase" evidence="11">
    <location>
        <begin position="214"/>
        <end position="475"/>
    </location>
</feature>
<dbReference type="PANTHER" id="PTHR24422:SF27">
    <property type="entry name" value="PROTEIN-GLUTAMATE O-METHYLTRANSFERASE"/>
    <property type="match status" value="1"/>
</dbReference>
<keyword evidence="5" id="KW-0949">S-adenosyl-L-methionine</keyword>
<dbReference type="SMART" id="SM00091">
    <property type="entry name" value="PAS"/>
    <property type="match status" value="2"/>
</dbReference>
<feature type="active site" evidence="6">
    <location>
        <position position="21"/>
    </location>
</feature>
<accession>A0A286GD26</accession>
<evidence type="ECO:0000259" key="11">
    <source>
        <dbReference type="PROSITE" id="PS50123"/>
    </source>
</evidence>
<evidence type="ECO:0000256" key="2">
    <source>
        <dbReference type="ARBA" id="ARBA00001541"/>
    </source>
</evidence>
<dbReference type="SUPFAM" id="SSF55874">
    <property type="entry name" value="ATPase domain of HSP90 chaperone/DNA topoisomerase II/histidine kinase"/>
    <property type="match status" value="1"/>
</dbReference>
<dbReference type="NCBIfam" id="TIGR00229">
    <property type="entry name" value="sensory_box"/>
    <property type="match status" value="1"/>
</dbReference>
<proteinExistence type="predicted"/>
<dbReference type="CDD" id="cd00082">
    <property type="entry name" value="HisKA"/>
    <property type="match status" value="1"/>
</dbReference>
<evidence type="ECO:0000313" key="13">
    <source>
        <dbReference type="Proteomes" id="UP000219452"/>
    </source>
</evidence>
<feature type="domain" description="Histidine kinase" evidence="8">
    <location>
        <begin position="1012"/>
        <end position="1239"/>
    </location>
</feature>
<evidence type="ECO:0000256" key="7">
    <source>
        <dbReference type="SAM" id="Coils"/>
    </source>
</evidence>
<dbReference type="Gene3D" id="1.10.287.130">
    <property type="match status" value="1"/>
</dbReference>
<dbReference type="Gene3D" id="3.40.50.180">
    <property type="entry name" value="Methylesterase CheB, C-terminal domain"/>
    <property type="match status" value="1"/>
</dbReference>
<dbReference type="GO" id="GO:0000155">
    <property type="term" value="F:phosphorelay sensor kinase activity"/>
    <property type="evidence" value="ECO:0007669"/>
    <property type="project" value="InterPro"/>
</dbReference>
<dbReference type="GO" id="GO:0032259">
    <property type="term" value="P:methylation"/>
    <property type="evidence" value="ECO:0007669"/>
    <property type="project" value="UniProtKB-KW"/>
</dbReference>
<dbReference type="SUPFAM" id="SSF47757">
    <property type="entry name" value="Chemotaxis receptor methyltransferase CheR, N-terminal domain"/>
    <property type="match status" value="1"/>
</dbReference>
<protein>
    <submittedName>
        <fullName evidence="12">Two-component system, chemotaxis family, CheB/CheR fusion protein</fullName>
    </submittedName>
</protein>
<dbReference type="SUPFAM" id="SSF47384">
    <property type="entry name" value="Homodimeric domain of signal transducing histidine kinase"/>
    <property type="match status" value="1"/>
</dbReference>
<dbReference type="InterPro" id="IPR003661">
    <property type="entry name" value="HisK_dim/P_dom"/>
</dbReference>
<dbReference type="SUPFAM" id="SSF55785">
    <property type="entry name" value="PYP-like sensor domain (PAS domain)"/>
    <property type="match status" value="2"/>
</dbReference>
<dbReference type="InterPro" id="IPR003594">
    <property type="entry name" value="HATPase_dom"/>
</dbReference>
<dbReference type="PROSITE" id="PS50122">
    <property type="entry name" value="CHEB"/>
    <property type="match status" value="1"/>
</dbReference>
<dbReference type="InterPro" id="IPR000014">
    <property type="entry name" value="PAS"/>
</dbReference>
<dbReference type="Pfam" id="PF03705">
    <property type="entry name" value="CheR_N"/>
    <property type="match status" value="1"/>
</dbReference>
<organism evidence="12 13">
    <name type="scientific">Spirosoma fluviale</name>
    <dbReference type="NCBI Taxonomy" id="1597977"/>
    <lineage>
        <taxon>Bacteria</taxon>
        <taxon>Pseudomonadati</taxon>
        <taxon>Bacteroidota</taxon>
        <taxon>Cytophagia</taxon>
        <taxon>Cytophagales</taxon>
        <taxon>Cytophagaceae</taxon>
        <taxon>Spirosoma</taxon>
    </lineage>
</organism>
<dbReference type="InterPro" id="IPR022642">
    <property type="entry name" value="CheR_C"/>
</dbReference>
<dbReference type="GO" id="GO:0005737">
    <property type="term" value="C:cytoplasm"/>
    <property type="evidence" value="ECO:0007669"/>
    <property type="project" value="InterPro"/>
</dbReference>
<dbReference type="RefSeq" id="WP_097128105.1">
    <property type="nucleotide sequence ID" value="NZ_OCNH01000003.1"/>
</dbReference>
<dbReference type="InterPro" id="IPR022641">
    <property type="entry name" value="CheR_N"/>
</dbReference>
<dbReference type="FunFam" id="3.30.450.20:FF:000099">
    <property type="entry name" value="Sensory box sensor histidine kinase"/>
    <property type="match status" value="1"/>
</dbReference>
<feature type="coiled-coil region" evidence="7">
    <location>
        <begin position="643"/>
        <end position="712"/>
    </location>
</feature>
<feature type="domain" description="PAS" evidence="9">
    <location>
        <begin position="851"/>
        <end position="921"/>
    </location>
</feature>
<dbReference type="EMBL" id="OCNH01000003">
    <property type="protein sequence ID" value="SOD92904.1"/>
    <property type="molecule type" value="Genomic_DNA"/>
</dbReference>
<dbReference type="AlphaFoldDB" id="A0A286GD26"/>
<feature type="coiled-coil region" evidence="7">
    <location>
        <begin position="982"/>
        <end position="1012"/>
    </location>
</feature>
<evidence type="ECO:0000256" key="6">
    <source>
        <dbReference type="PROSITE-ProRule" id="PRU00050"/>
    </source>
</evidence>
<dbReference type="InterPro" id="IPR029063">
    <property type="entry name" value="SAM-dependent_MTases_sf"/>
</dbReference>
<dbReference type="Pfam" id="PF08447">
    <property type="entry name" value="PAS_3"/>
    <property type="match status" value="1"/>
</dbReference>
<dbReference type="CDD" id="cd00130">
    <property type="entry name" value="PAS"/>
    <property type="match status" value="1"/>
</dbReference>
<dbReference type="PROSITE" id="PS50109">
    <property type="entry name" value="HIS_KIN"/>
    <property type="match status" value="1"/>
</dbReference>
<dbReference type="SMART" id="SM00138">
    <property type="entry name" value="MeTrc"/>
    <property type="match status" value="1"/>
</dbReference>
<dbReference type="InterPro" id="IPR036890">
    <property type="entry name" value="HATPase_C_sf"/>
</dbReference>
<keyword evidence="6" id="KW-0145">Chemotaxis</keyword>
<dbReference type="PRINTS" id="PR00996">
    <property type="entry name" value="CHERMTFRASE"/>
</dbReference>
<dbReference type="GO" id="GO:0006935">
    <property type="term" value="P:chemotaxis"/>
    <property type="evidence" value="ECO:0007669"/>
    <property type="project" value="UniProtKB-UniRule"/>
</dbReference>
<dbReference type="PROSITE" id="PS50112">
    <property type="entry name" value="PAS"/>
    <property type="match status" value="1"/>
</dbReference>
<evidence type="ECO:0000256" key="1">
    <source>
        <dbReference type="ARBA" id="ARBA00000085"/>
    </source>
</evidence>
<dbReference type="PANTHER" id="PTHR24422">
    <property type="entry name" value="CHEMOTAXIS PROTEIN METHYLTRANSFERASE"/>
    <property type="match status" value="1"/>
</dbReference>
<dbReference type="InterPro" id="IPR013655">
    <property type="entry name" value="PAS_fold_3"/>
</dbReference>
<keyword evidence="13" id="KW-1185">Reference proteome</keyword>
<dbReference type="Gene3D" id="3.30.450.20">
    <property type="entry name" value="PAS domain"/>
    <property type="match status" value="2"/>
</dbReference>
<comment type="catalytic activity">
    <reaction evidence="2">
        <text>L-glutamyl-[protein] + S-adenosyl-L-methionine = [protein]-L-glutamate 5-O-methyl ester + S-adenosyl-L-homocysteine</text>
        <dbReference type="Rhea" id="RHEA:24452"/>
        <dbReference type="Rhea" id="RHEA-COMP:10208"/>
        <dbReference type="Rhea" id="RHEA-COMP:10311"/>
        <dbReference type="ChEBI" id="CHEBI:29973"/>
        <dbReference type="ChEBI" id="CHEBI:57856"/>
        <dbReference type="ChEBI" id="CHEBI:59789"/>
        <dbReference type="ChEBI" id="CHEBI:82795"/>
        <dbReference type="EC" id="2.1.1.80"/>
    </reaction>
</comment>
<gene>
    <name evidence="12" type="ORF">SAMN06269250_4252</name>
</gene>
<dbReference type="SUPFAM" id="SSF53335">
    <property type="entry name" value="S-adenosyl-L-methionine-dependent methyltransferases"/>
    <property type="match status" value="1"/>
</dbReference>
<dbReference type="SUPFAM" id="SSF52738">
    <property type="entry name" value="Methylesterase CheB, C-terminal domain"/>
    <property type="match status" value="1"/>
</dbReference>
<dbReference type="SMART" id="SM00387">
    <property type="entry name" value="HATPase_c"/>
    <property type="match status" value="1"/>
</dbReference>
<dbReference type="InterPro" id="IPR000673">
    <property type="entry name" value="Sig_transdc_resp-reg_Me-estase"/>
</dbReference>
<dbReference type="InterPro" id="IPR000780">
    <property type="entry name" value="CheR_MeTrfase"/>
</dbReference>
<dbReference type="OrthoDB" id="9816309at2"/>
<dbReference type="InterPro" id="IPR035965">
    <property type="entry name" value="PAS-like_dom_sf"/>
</dbReference>
<dbReference type="InterPro" id="IPR050903">
    <property type="entry name" value="Bact_Chemotaxis_MeTrfase"/>
</dbReference>
<dbReference type="Pfam" id="PF00512">
    <property type="entry name" value="HisKA"/>
    <property type="match status" value="1"/>
</dbReference>
<keyword evidence="6" id="KW-0378">Hydrolase</keyword>
<evidence type="ECO:0000259" key="10">
    <source>
        <dbReference type="PROSITE" id="PS50122"/>
    </source>
</evidence>
<evidence type="ECO:0000313" key="12">
    <source>
        <dbReference type="EMBL" id="SOD92904.1"/>
    </source>
</evidence>
<name>A0A286GD26_9BACT</name>
<dbReference type="PROSITE" id="PS50123">
    <property type="entry name" value="CHER"/>
    <property type="match status" value="1"/>
</dbReference>
<evidence type="ECO:0000259" key="8">
    <source>
        <dbReference type="PROSITE" id="PS50109"/>
    </source>
</evidence>
<keyword evidence="4" id="KW-0808">Transferase</keyword>
<evidence type="ECO:0000259" key="9">
    <source>
        <dbReference type="PROSITE" id="PS50112"/>
    </source>
</evidence>
<comment type="catalytic activity">
    <reaction evidence="1">
        <text>ATP + protein L-histidine = ADP + protein N-phospho-L-histidine.</text>
        <dbReference type="EC" id="2.7.13.3"/>
    </reaction>
</comment>
<dbReference type="Proteomes" id="UP000219452">
    <property type="component" value="Unassembled WGS sequence"/>
</dbReference>
<dbReference type="Pfam" id="PF01339">
    <property type="entry name" value="CheB_methylest"/>
    <property type="match status" value="1"/>
</dbReference>
<dbReference type="Pfam" id="PF01739">
    <property type="entry name" value="CheR"/>
    <property type="match status" value="1"/>
</dbReference>
<evidence type="ECO:0000256" key="5">
    <source>
        <dbReference type="ARBA" id="ARBA00022691"/>
    </source>
</evidence>
<dbReference type="Gene3D" id="1.10.155.10">
    <property type="entry name" value="Chemotaxis receptor methyltransferase CheR, N-terminal domain"/>
    <property type="match status" value="1"/>
</dbReference>
<dbReference type="Pfam" id="PF02518">
    <property type="entry name" value="HATPase_c"/>
    <property type="match status" value="1"/>
</dbReference>
<dbReference type="CDD" id="cd16434">
    <property type="entry name" value="CheB-CheR_fusion"/>
    <property type="match status" value="1"/>
</dbReference>
<dbReference type="InterPro" id="IPR035909">
    <property type="entry name" value="CheB_C"/>
</dbReference>
<dbReference type="GO" id="GO:0000156">
    <property type="term" value="F:phosphorelay response regulator activity"/>
    <property type="evidence" value="ECO:0007669"/>
    <property type="project" value="InterPro"/>
</dbReference>